<dbReference type="Proteomes" id="UP001501009">
    <property type="component" value="Unassembled WGS sequence"/>
</dbReference>
<reference evidence="4" key="1">
    <citation type="journal article" date="2019" name="Int. J. Syst. Evol. Microbiol.">
        <title>The Global Catalogue of Microorganisms (GCM) 10K type strain sequencing project: providing services to taxonomists for standard genome sequencing and annotation.</title>
        <authorList>
            <consortium name="The Broad Institute Genomics Platform"/>
            <consortium name="The Broad Institute Genome Sequencing Center for Infectious Disease"/>
            <person name="Wu L."/>
            <person name="Ma J."/>
        </authorList>
    </citation>
    <scope>NUCLEOTIDE SEQUENCE [LARGE SCALE GENOMIC DNA]</scope>
    <source>
        <strain evidence="4">JCM 17138</strain>
    </source>
</reference>
<evidence type="ECO:0000313" key="3">
    <source>
        <dbReference type="EMBL" id="GAA3843472.1"/>
    </source>
</evidence>
<evidence type="ECO:0008006" key="5">
    <source>
        <dbReference type="Google" id="ProtNLM"/>
    </source>
</evidence>
<evidence type="ECO:0000256" key="1">
    <source>
        <dbReference type="SAM" id="MobiDB-lite"/>
    </source>
</evidence>
<comment type="caution">
    <text evidence="3">The sequence shown here is derived from an EMBL/GenBank/DDBJ whole genome shotgun (WGS) entry which is preliminary data.</text>
</comment>
<gene>
    <name evidence="3" type="ORF">GCM10022403_089300</name>
</gene>
<sequence>MPVELVEPVEPVASVTPEPAPEPEPRPRRRRGRTTLLIAGAAVLGVVAGTCTGYVVQAGRAPTKLPSLSQPALAQAKGPAPEPLSAAQDRRVRTDGDLRKLLLKKPAGARYDGALTGNDGWMDLADYAETFDKPGSVFGELISSEYRRAAVTGWDVGSTYGVEIRLIQYRQEETMDASVDSKDQQYWKDLKAGTDSWPIPGTGDGMVYVHSRPEHKPGYLPQYNAEAVAWRGDILLEIYVWDITKPVPKAKVMDVAKRQMERL</sequence>
<protein>
    <recommendedName>
        <fullName evidence="5">Serine/threonine protein kinase</fullName>
    </recommendedName>
</protein>
<dbReference type="EMBL" id="BAABDE010000047">
    <property type="protein sequence ID" value="GAA3843472.1"/>
    <property type="molecule type" value="Genomic_DNA"/>
</dbReference>
<evidence type="ECO:0000313" key="4">
    <source>
        <dbReference type="Proteomes" id="UP001501009"/>
    </source>
</evidence>
<keyword evidence="2" id="KW-1133">Transmembrane helix</keyword>
<evidence type="ECO:0000256" key="2">
    <source>
        <dbReference type="SAM" id="Phobius"/>
    </source>
</evidence>
<keyword evidence="2" id="KW-0812">Transmembrane</keyword>
<organism evidence="3 4">
    <name type="scientific">Streptomyces coacervatus</name>
    <dbReference type="NCBI Taxonomy" id="647381"/>
    <lineage>
        <taxon>Bacteria</taxon>
        <taxon>Bacillati</taxon>
        <taxon>Actinomycetota</taxon>
        <taxon>Actinomycetes</taxon>
        <taxon>Kitasatosporales</taxon>
        <taxon>Streptomycetaceae</taxon>
        <taxon>Streptomyces</taxon>
    </lineage>
</organism>
<feature type="region of interest" description="Disordered" evidence="1">
    <location>
        <begin position="1"/>
        <end position="32"/>
    </location>
</feature>
<feature type="transmembrane region" description="Helical" evidence="2">
    <location>
        <begin position="36"/>
        <end position="56"/>
    </location>
</feature>
<keyword evidence="2" id="KW-0472">Membrane</keyword>
<name>A0ABP7JG49_9ACTN</name>
<keyword evidence="4" id="KW-1185">Reference proteome</keyword>
<feature type="region of interest" description="Disordered" evidence="1">
    <location>
        <begin position="70"/>
        <end position="91"/>
    </location>
</feature>
<accession>A0ABP7JG49</accession>
<feature type="compositionally biased region" description="Low complexity" evidence="1">
    <location>
        <begin position="1"/>
        <end position="17"/>
    </location>
</feature>
<proteinExistence type="predicted"/>